<dbReference type="GO" id="GO:0009116">
    <property type="term" value="P:nucleoside metabolic process"/>
    <property type="evidence" value="ECO:0007669"/>
    <property type="project" value="UniProtKB-UniRule"/>
</dbReference>
<protein>
    <recommendedName>
        <fullName evidence="6">Putative 2'-deoxynucleoside 5'-phosphate N-hydrolase 1</fullName>
        <ecNumber evidence="6">3.2.2.-</ecNumber>
    </recommendedName>
</protein>
<keyword evidence="3 6" id="KW-0546">Nucleotide metabolism</keyword>
<reference evidence="9" key="1">
    <citation type="submission" date="2022-11" db="UniProtKB">
        <authorList>
            <consortium name="WormBaseParasite"/>
        </authorList>
    </citation>
    <scope>IDENTIFICATION</scope>
</reference>
<accession>A0A915C9I2</accession>
<dbReference type="GO" id="GO:0009117">
    <property type="term" value="P:nucleotide metabolic process"/>
    <property type="evidence" value="ECO:0007669"/>
    <property type="project" value="UniProtKB-KW"/>
</dbReference>
<keyword evidence="6" id="KW-0539">Nucleus</keyword>
<evidence type="ECO:0000313" key="9">
    <source>
        <dbReference type="WBParaSite" id="PgR104_g010_t01"/>
    </source>
</evidence>
<keyword evidence="2 6" id="KW-0378">Hydrolase</keyword>
<feature type="binding site" description="in other chain" evidence="6">
    <location>
        <position position="99"/>
    </location>
    <ligand>
        <name>substrate</name>
        <note>ligand shared between homodimeric partners</note>
    </ligand>
</feature>
<dbReference type="GO" id="GO:0070694">
    <property type="term" value="F:5-hydroxymethyl-dUMP N-hydrolase activity"/>
    <property type="evidence" value="ECO:0007669"/>
    <property type="project" value="InterPro"/>
</dbReference>
<proteinExistence type="inferred from homology"/>
<dbReference type="HAMAP" id="MF_03036">
    <property type="entry name" value="Nuc_phosphate_hydrolase"/>
    <property type="match status" value="1"/>
</dbReference>
<evidence type="ECO:0000256" key="4">
    <source>
        <dbReference type="ARBA" id="ARBA00023295"/>
    </source>
</evidence>
<dbReference type="GO" id="GO:0005634">
    <property type="term" value="C:nucleus"/>
    <property type="evidence" value="ECO:0007669"/>
    <property type="project" value="UniProtKB-SubCell"/>
</dbReference>
<evidence type="ECO:0000256" key="5">
    <source>
        <dbReference type="ARBA" id="ARBA00047460"/>
    </source>
</evidence>
<feature type="binding site" description="in other chain" evidence="6">
    <location>
        <begin position="11"/>
        <end position="17"/>
    </location>
    <ligand>
        <name>substrate</name>
        <note>ligand shared between homodimeric partners</note>
    </ligand>
</feature>
<dbReference type="GO" id="GO:0005737">
    <property type="term" value="C:cytoplasm"/>
    <property type="evidence" value="ECO:0007669"/>
    <property type="project" value="UniProtKB-SubCell"/>
</dbReference>
<evidence type="ECO:0000256" key="3">
    <source>
        <dbReference type="ARBA" id="ARBA00023080"/>
    </source>
</evidence>
<dbReference type="EC" id="3.2.2.-" evidence="6"/>
<dbReference type="GO" id="GO:0009159">
    <property type="term" value="P:deoxyribonucleoside monophosphate catabolic process"/>
    <property type="evidence" value="ECO:0007669"/>
    <property type="project" value="InterPro"/>
</dbReference>
<dbReference type="PANTHER" id="PTHR15364">
    <property type="entry name" value="2'-DEOXYNUCLEOSIDE 5'-PHOSPHATE N-HYDROLASE 1"/>
    <property type="match status" value="1"/>
</dbReference>
<feature type="chain" id="PRO_5037586581" description="Putative 2'-deoxynucleoside 5'-phosphate N-hydrolase 1" evidence="7">
    <location>
        <begin position="19"/>
        <end position="162"/>
    </location>
</feature>
<comment type="function">
    <text evidence="6">Catalyzes the cleavage of the N-glycosidic bond of deoxyribonucleoside 5'-monophosphates to yield deoxyribose 5-phosphate and a purine or pyrimidine base.</text>
</comment>
<feature type="binding site" evidence="6">
    <location>
        <begin position="125"/>
        <end position="127"/>
    </location>
    <ligand>
        <name>substrate</name>
        <note>ligand shared between homodimeric partners</note>
    </ligand>
</feature>
<dbReference type="InterPro" id="IPR051239">
    <property type="entry name" value="2'-dNMP_N-hydrolase"/>
</dbReference>
<evidence type="ECO:0000256" key="1">
    <source>
        <dbReference type="ARBA" id="ARBA00011407"/>
    </source>
</evidence>
<dbReference type="SUPFAM" id="SSF52309">
    <property type="entry name" value="N-(deoxy)ribosyltransferase-like"/>
    <property type="match status" value="1"/>
</dbReference>
<dbReference type="InterPro" id="IPR028607">
    <property type="entry name" value="DNPH1"/>
</dbReference>
<keyword evidence="4 6" id="KW-0326">Glycosidase</keyword>
<comment type="catalytic activity">
    <reaction evidence="5">
        <text>5-hydroxymethyl-dUMP + H2O = 5-hydroxymethyluracil + 2-deoxy-D-ribose 5-phosphate</text>
        <dbReference type="Rhea" id="RHEA:77099"/>
        <dbReference type="ChEBI" id="CHEBI:15377"/>
        <dbReference type="ChEBI" id="CHEBI:16964"/>
        <dbReference type="ChEBI" id="CHEBI:62877"/>
        <dbReference type="ChEBI" id="CHEBI:90409"/>
    </reaction>
    <physiologicalReaction direction="left-to-right" evidence="5">
        <dbReference type="Rhea" id="RHEA:77100"/>
    </physiologicalReaction>
</comment>
<dbReference type="Pfam" id="PF05014">
    <property type="entry name" value="Nuc_deoxyrib_tr"/>
    <property type="match status" value="1"/>
</dbReference>
<keyword evidence="6" id="KW-0963">Cytoplasm</keyword>
<organism evidence="8 9">
    <name type="scientific">Parascaris univalens</name>
    <name type="common">Nematode worm</name>
    <dbReference type="NCBI Taxonomy" id="6257"/>
    <lineage>
        <taxon>Eukaryota</taxon>
        <taxon>Metazoa</taxon>
        <taxon>Ecdysozoa</taxon>
        <taxon>Nematoda</taxon>
        <taxon>Chromadorea</taxon>
        <taxon>Rhabditida</taxon>
        <taxon>Spirurina</taxon>
        <taxon>Ascaridomorpha</taxon>
        <taxon>Ascaridoidea</taxon>
        <taxon>Ascarididae</taxon>
        <taxon>Parascaris</taxon>
    </lineage>
</organism>
<comment type="subcellular location">
    <subcellularLocation>
        <location evidence="6">Cytoplasm</location>
    </subcellularLocation>
    <subcellularLocation>
        <location evidence="6">Nucleus</location>
    </subcellularLocation>
</comment>
<keyword evidence="7" id="KW-0732">Signal</keyword>
<feature type="signal peptide" evidence="7">
    <location>
        <begin position="1"/>
        <end position="18"/>
    </location>
</feature>
<dbReference type="Gene3D" id="3.40.50.450">
    <property type="match status" value="1"/>
</dbReference>
<evidence type="ECO:0000313" key="8">
    <source>
        <dbReference type="Proteomes" id="UP000887569"/>
    </source>
</evidence>
<dbReference type="InterPro" id="IPR007710">
    <property type="entry name" value="Nucleoside_deoxyribTrfase"/>
</dbReference>
<dbReference type="WBParaSite" id="PgR104_g010_t01">
    <property type="protein sequence ID" value="PgR104_g010_t01"/>
    <property type="gene ID" value="PgR104_g010"/>
</dbReference>
<dbReference type="Proteomes" id="UP000887569">
    <property type="component" value="Unplaced"/>
</dbReference>
<sequence>VFILLLGMRIYFCGSIRAGRSDANLYKEIIAKLSGYGEVLTEHIGLDEPWNAPHLCAFASGQGSIDKDKCIFETDMNWLHSSNVVVAECTVPSLGVGFELGVAWKLDLPTLVLYRPADAHVSGLSALIRGAPSKKWHIVDYKGINDLDEYFTSFFTQYAPKK</sequence>
<feature type="binding site" description="in other chain" evidence="6">
    <location>
        <position position="26"/>
    </location>
    <ligand>
        <name>substrate</name>
        <note>ligand shared between homodimeric partners</note>
    </ligand>
</feature>
<comment type="catalytic activity">
    <reaction evidence="6">
        <text>a purine 2'-deoxyribonucleoside 5'-phosphate + H2O = a purine nucleobase + 2-deoxy-D-ribose 5-phosphate</text>
        <dbReference type="Rhea" id="RHEA:51132"/>
        <dbReference type="ChEBI" id="CHEBI:15377"/>
        <dbReference type="ChEBI" id="CHEBI:26386"/>
        <dbReference type="ChEBI" id="CHEBI:62877"/>
        <dbReference type="ChEBI" id="CHEBI:142198"/>
    </reaction>
</comment>
<keyword evidence="8" id="KW-1185">Reference proteome</keyword>
<comment type="catalytic activity">
    <reaction evidence="6">
        <text>a pyrimidine 2'-deoxyribonucleoside 5'-phosphate + H2O = a pyrimidine nucleobase + 2-deoxy-D-ribose 5-phosphate</text>
        <dbReference type="Rhea" id="RHEA:57852"/>
        <dbReference type="ChEBI" id="CHEBI:15377"/>
        <dbReference type="ChEBI" id="CHEBI:26432"/>
        <dbReference type="ChEBI" id="CHEBI:62877"/>
        <dbReference type="ChEBI" id="CHEBI:142209"/>
    </reaction>
</comment>
<evidence type="ECO:0000256" key="6">
    <source>
        <dbReference type="HAMAP-Rule" id="MF_03036"/>
    </source>
</evidence>
<evidence type="ECO:0000256" key="2">
    <source>
        <dbReference type="ARBA" id="ARBA00022801"/>
    </source>
</evidence>
<dbReference type="PANTHER" id="PTHR15364:SF0">
    <property type="entry name" value="2'-DEOXYNUCLEOSIDE 5'-PHOSPHATE N-HYDROLASE 1"/>
    <property type="match status" value="1"/>
</dbReference>
<name>A0A915C9I2_PARUN</name>
<evidence type="ECO:0000256" key="7">
    <source>
        <dbReference type="SAM" id="SignalP"/>
    </source>
</evidence>
<comment type="subunit">
    <text evidence="1 6">Monomer and homodimer.</text>
</comment>
<comment type="similarity">
    <text evidence="6">Belongs to the 2'-deoxynucleoside 5'-phosphate N-hydrolase 1 family.</text>
</comment>
<dbReference type="AlphaFoldDB" id="A0A915C9I2"/>